<feature type="compositionally biased region" description="Polar residues" evidence="8">
    <location>
        <begin position="180"/>
        <end position="208"/>
    </location>
</feature>
<accession>M4SU50</accession>
<evidence type="ECO:0000256" key="2">
    <source>
        <dbReference type="ARBA" id="ARBA00004609"/>
    </source>
</evidence>
<feature type="domain" description="Trypanosome variant surface glycoprotein A-type N-terminal" evidence="10">
    <location>
        <begin position="18"/>
        <end position="377"/>
    </location>
</feature>
<dbReference type="EMBL" id="KC612422">
    <property type="protein sequence ID" value="AGH59853.1"/>
    <property type="molecule type" value="Genomic_DNA"/>
</dbReference>
<comment type="subcellular location">
    <subcellularLocation>
        <location evidence="2">Cell membrane</location>
        <topology evidence="2">Lipid-anchor</topology>
        <topology evidence="2">GPI-anchor</topology>
    </subcellularLocation>
</comment>
<proteinExistence type="predicted"/>
<evidence type="ECO:0000256" key="6">
    <source>
        <dbReference type="ARBA" id="ARBA00023180"/>
    </source>
</evidence>
<evidence type="ECO:0000256" key="5">
    <source>
        <dbReference type="ARBA" id="ARBA00023136"/>
    </source>
</evidence>
<name>M4SU50_9TRYP</name>
<dbReference type="VEuPathDB" id="TriTrypDB:Tbg972.9.640"/>
<keyword evidence="7" id="KW-0449">Lipoprotein</keyword>
<dbReference type="SUPFAM" id="SSF58087">
    <property type="entry name" value="Variant surface glycoprotein (N-terminal domain)"/>
    <property type="match status" value="1"/>
</dbReference>
<organism evidence="12">
    <name type="scientific">Trypanosoma brucei</name>
    <dbReference type="NCBI Taxonomy" id="5691"/>
    <lineage>
        <taxon>Eukaryota</taxon>
        <taxon>Discoba</taxon>
        <taxon>Euglenozoa</taxon>
        <taxon>Kinetoplastea</taxon>
        <taxon>Metakinetoplastina</taxon>
        <taxon>Trypanosomatida</taxon>
        <taxon>Trypanosomatidae</taxon>
        <taxon>Trypanosoma</taxon>
    </lineage>
</organism>
<keyword evidence="3" id="KW-1003">Cell membrane</keyword>
<feature type="signal peptide" evidence="9">
    <location>
        <begin position="1"/>
        <end position="26"/>
    </location>
</feature>
<dbReference type="Gene3D" id="3.90.150.10">
    <property type="entry name" value="Variant Surface Glycoprotein, subunit A domain 1"/>
    <property type="match status" value="1"/>
</dbReference>
<evidence type="ECO:0000313" key="12">
    <source>
        <dbReference type="EMBL" id="AGH59853.1"/>
    </source>
</evidence>
<dbReference type="VEuPathDB" id="TriTrypDB:Tb427_000789400"/>
<dbReference type="Gene3D" id="1.10.470.10">
    <property type="entry name" value="Variant Surface Glycoprotein, subunit A, domain 2"/>
    <property type="match status" value="1"/>
</dbReference>
<evidence type="ECO:0000256" key="7">
    <source>
        <dbReference type="ARBA" id="ARBA00023288"/>
    </source>
</evidence>
<keyword evidence="4" id="KW-0336">GPI-anchor</keyword>
<feature type="chain" id="PRO_5004057713" evidence="9">
    <location>
        <begin position="27"/>
        <end position="510"/>
    </location>
</feature>
<keyword evidence="9" id="KW-0732">Signal</keyword>
<keyword evidence="5" id="KW-0472">Membrane</keyword>
<evidence type="ECO:0000259" key="11">
    <source>
        <dbReference type="Pfam" id="PF10659"/>
    </source>
</evidence>
<evidence type="ECO:0000256" key="1">
    <source>
        <dbReference type="ARBA" id="ARBA00002523"/>
    </source>
</evidence>
<feature type="region of interest" description="Disordered" evidence="8">
    <location>
        <begin position="180"/>
        <end position="210"/>
    </location>
</feature>
<evidence type="ECO:0000256" key="4">
    <source>
        <dbReference type="ARBA" id="ARBA00022622"/>
    </source>
</evidence>
<evidence type="ECO:0000256" key="8">
    <source>
        <dbReference type="SAM" id="MobiDB-lite"/>
    </source>
</evidence>
<evidence type="ECO:0000259" key="10">
    <source>
        <dbReference type="Pfam" id="PF00913"/>
    </source>
</evidence>
<comment type="function">
    <text evidence="1">VSG forms a coat on the surface of the parasite. The trypanosome evades the immune response of the host by expressing a series of antigenically distinct VSGs from an estimated 1000 VSG genes.</text>
</comment>
<dbReference type="AlphaFoldDB" id="M4SU50"/>
<dbReference type="VEuPathDB" id="TriTrypDB:Tb1125.11.17330"/>
<dbReference type="InterPro" id="IPR019609">
    <property type="entry name" value="Variant_surf_glycoprt_trypan_C"/>
</dbReference>
<evidence type="ECO:0000256" key="9">
    <source>
        <dbReference type="SAM" id="SignalP"/>
    </source>
</evidence>
<reference evidence="12" key="1">
    <citation type="submission" date="2013-02" db="EMBL/GenBank/DDBJ databases">
        <authorList>
            <person name="Cross G.A.M."/>
            <person name="Kim H.-S."/>
            <person name="Wickstead B."/>
        </authorList>
    </citation>
    <scope>NUCLEOTIDE SEQUENCE</scope>
    <source>
        <strain evidence="12">Lister 427</strain>
    </source>
</reference>
<dbReference type="GO" id="GO:0005886">
    <property type="term" value="C:plasma membrane"/>
    <property type="evidence" value="ECO:0007669"/>
    <property type="project" value="UniProtKB-SubCell"/>
</dbReference>
<reference evidence="12" key="2">
    <citation type="journal article" date="2014" name="Mol. Biochem. Parasitol.">
        <title>Capturing the variant surface glycoprotein repertoire (the VSGnome) of Trypanosoma brucei Lister 427.</title>
        <authorList>
            <person name="Cross G.A."/>
            <person name="Kim H.S."/>
            <person name="Wickstead B."/>
        </authorList>
    </citation>
    <scope>NUCLEOTIDE SEQUENCE</scope>
    <source>
        <strain evidence="12">Lister 427</strain>
    </source>
</reference>
<sequence length="510" mass="54821">MSDWLHTSSLLTLITALTVTLDPCTAETAQSNGINKLGWQHLCTTSNELDELPAEILQGGQGILHNTAKLAAESTRAQIYLFASAPEDEWQKVATPAAYMAAKAEKSRQHYESTDLAKQFTAATAATYLKGRLDEFLSIASATSEGANGDCIVSDNDNAVVLGSTPQDGITCKMQLSSVSPKRRTTTNIQPNGITSSPPTSNTGNQHQHASRTCKLFNPKTSGLSTNGNLAQKIPYAGGYYATGTSGAAELSVADTKDINSLSQPEVKPWKDALASLKGLPQASDEQHRNETNSLETSALAAEIIGRAISNKAGQNSEQIKKEREGIFTEKSATVAYKLLGKIHDYELPAAVAGQTVKTKLGAITDQAELQALLMHFTLRKLQQSEAIKQQLNEAVIQATHVNAAGVCNKIKDATECNNNPICSYNESTSEVDKKCQFNETKVKANNVPVTQAQTAGGTTAPSDRCTKHKDKANCEKENEGQKPGEKAHCGWIEEKCKDSAFHPQKEICL</sequence>
<feature type="compositionally biased region" description="Basic and acidic residues" evidence="8">
    <location>
        <begin position="472"/>
        <end position="486"/>
    </location>
</feature>
<dbReference type="VEuPathDB" id="TriTrypDB:Tb08.27P2.260"/>
<feature type="domain" description="Trypanosome variant surface glycoprotein C-terminal" evidence="11">
    <location>
        <begin position="408"/>
        <end position="509"/>
    </location>
</feature>
<dbReference type="Gene3D" id="3.30.1680.30">
    <property type="match status" value="1"/>
</dbReference>
<evidence type="ECO:0000256" key="3">
    <source>
        <dbReference type="ARBA" id="ARBA00022475"/>
    </source>
</evidence>
<protein>
    <submittedName>
        <fullName evidence="12">Variant surface glycoprotein 437</fullName>
    </submittedName>
</protein>
<dbReference type="Pfam" id="PF10659">
    <property type="entry name" value="Trypan_glycop_C"/>
    <property type="match status" value="1"/>
</dbReference>
<dbReference type="GO" id="GO:0042783">
    <property type="term" value="P:symbiont-mediated evasion of host immune response"/>
    <property type="evidence" value="ECO:0007669"/>
    <property type="project" value="InterPro"/>
</dbReference>
<keyword evidence="6" id="KW-0325">Glycoprotein</keyword>
<feature type="region of interest" description="Disordered" evidence="8">
    <location>
        <begin position="453"/>
        <end position="486"/>
    </location>
</feature>
<dbReference type="Pfam" id="PF00913">
    <property type="entry name" value="Trypan_glycop"/>
    <property type="match status" value="1"/>
</dbReference>
<dbReference type="GO" id="GO:0098552">
    <property type="term" value="C:side of membrane"/>
    <property type="evidence" value="ECO:0007669"/>
    <property type="project" value="UniProtKB-KW"/>
</dbReference>
<dbReference type="InterPro" id="IPR001812">
    <property type="entry name" value="Trypano_VSG_A_N_dom"/>
</dbReference>